<proteinExistence type="predicted"/>
<dbReference type="Gene3D" id="3.50.50.60">
    <property type="entry name" value="FAD/NAD(P)-binding domain"/>
    <property type="match status" value="2"/>
</dbReference>
<feature type="domain" description="FAD/NAD(P)-binding" evidence="7">
    <location>
        <begin position="4"/>
        <end position="306"/>
    </location>
</feature>
<dbReference type="EMBL" id="JAPTGG010000008">
    <property type="protein sequence ID" value="MCZ0865716.1"/>
    <property type="molecule type" value="Genomic_DNA"/>
</dbReference>
<organism evidence="8 9">
    <name type="scientific">Dasania phycosphaerae</name>
    <dbReference type="NCBI Taxonomy" id="2950436"/>
    <lineage>
        <taxon>Bacteria</taxon>
        <taxon>Pseudomonadati</taxon>
        <taxon>Pseudomonadota</taxon>
        <taxon>Gammaproteobacteria</taxon>
        <taxon>Cellvibrionales</taxon>
        <taxon>Spongiibacteraceae</taxon>
        <taxon>Dasania</taxon>
    </lineage>
</organism>
<evidence type="ECO:0000313" key="8">
    <source>
        <dbReference type="EMBL" id="MCZ0865716.1"/>
    </source>
</evidence>
<dbReference type="Proteomes" id="UP001069090">
    <property type="component" value="Unassembled WGS sequence"/>
</dbReference>
<evidence type="ECO:0000313" key="9">
    <source>
        <dbReference type="Proteomes" id="UP001069090"/>
    </source>
</evidence>
<name>A0A9J6RML6_9GAMM</name>
<keyword evidence="3" id="KW-0874">Quinone</keyword>
<keyword evidence="4" id="KW-0274">FAD</keyword>
<protein>
    <submittedName>
        <fullName evidence="8">FAD/NAD(P)-binding oxidoreductase</fullName>
    </submittedName>
</protein>
<dbReference type="PANTHER" id="PTHR10632:SF2">
    <property type="entry name" value="SULFIDE:QUINONE OXIDOREDUCTASE, MITOCHONDRIAL"/>
    <property type="match status" value="1"/>
</dbReference>
<evidence type="ECO:0000256" key="5">
    <source>
        <dbReference type="ARBA" id="ARBA00022946"/>
    </source>
</evidence>
<keyword evidence="6" id="KW-0560">Oxidoreductase</keyword>
<evidence type="ECO:0000256" key="2">
    <source>
        <dbReference type="ARBA" id="ARBA00022630"/>
    </source>
</evidence>
<dbReference type="AlphaFoldDB" id="A0A9J6RML6"/>
<evidence type="ECO:0000259" key="7">
    <source>
        <dbReference type="Pfam" id="PF07992"/>
    </source>
</evidence>
<dbReference type="FunFam" id="3.50.50.60:FF:000034">
    <property type="entry name" value="sulfide:quinone oxidoreductase, mitochondrial"/>
    <property type="match status" value="1"/>
</dbReference>
<evidence type="ECO:0000256" key="3">
    <source>
        <dbReference type="ARBA" id="ARBA00022719"/>
    </source>
</evidence>
<dbReference type="GO" id="GO:0071949">
    <property type="term" value="F:FAD binding"/>
    <property type="evidence" value="ECO:0007669"/>
    <property type="project" value="TreeGrafter"/>
</dbReference>
<dbReference type="SUPFAM" id="SSF51905">
    <property type="entry name" value="FAD/NAD(P)-binding domain"/>
    <property type="match status" value="2"/>
</dbReference>
<dbReference type="GO" id="GO:0070224">
    <property type="term" value="F:sulfide:quinone oxidoreductase activity"/>
    <property type="evidence" value="ECO:0007669"/>
    <property type="project" value="TreeGrafter"/>
</dbReference>
<dbReference type="PANTHER" id="PTHR10632">
    <property type="entry name" value="SULFIDE:QUINONE OXIDOREDUCTASE"/>
    <property type="match status" value="1"/>
</dbReference>
<gene>
    <name evidence="8" type="ORF">O0V09_10910</name>
</gene>
<keyword evidence="5" id="KW-0809">Transit peptide</keyword>
<comment type="caution">
    <text evidence="8">The sequence shown here is derived from an EMBL/GenBank/DDBJ whole genome shotgun (WGS) entry which is preliminary data.</text>
</comment>
<comment type="cofactor">
    <cofactor evidence="1">
        <name>FAD</name>
        <dbReference type="ChEBI" id="CHEBI:57692"/>
    </cofactor>
</comment>
<keyword evidence="2" id="KW-0285">Flavoprotein</keyword>
<dbReference type="InterPro" id="IPR015904">
    <property type="entry name" value="Sulphide_quinone_reductase"/>
</dbReference>
<reference evidence="8 9" key="1">
    <citation type="submission" date="2022-12" db="EMBL/GenBank/DDBJ databases">
        <title>Dasania phycosphaerae sp. nov., isolated from particulate material of the south coast of Korea.</title>
        <authorList>
            <person name="Jiang Y."/>
        </authorList>
    </citation>
    <scope>NUCLEOTIDE SEQUENCE [LARGE SCALE GENOMIC DNA]</scope>
    <source>
        <strain evidence="8 9">GY-19</strain>
    </source>
</reference>
<accession>A0A9J6RML6</accession>
<dbReference type="InterPro" id="IPR036188">
    <property type="entry name" value="FAD/NAD-bd_sf"/>
</dbReference>
<sequence length="406" mass="43910">MSQNIVIIGGGAGGIATAASLLKRNASINISLIEPQSEHYYQPGWTMVGGGIFKQAETARPTQSLIPSGVKWIQASVSSFQPEQNQVTLDNGDTLSYDALVVSPGLQLDWAKVAGLEETLGKNGVTSNYRYDLAPYTWELVQNLKSGTALFTQPPMPIKCAGAPQKAMYLSASHWTQNGSINNIDISFYNAGPALFGVADYIPALMEYVKKYNADLQFNHNLIAVDGDKKIATFAGKDADGNDVTVEREFDMLHVCPPQSAPDFIKASPLANEAGWLDVNQGSLQHSQHKNIFGLGDCTTTPNAKTAAAVRQQAPIVAENVLRLLNGSALLDNYGGYGACPLTVEHGKIVLAEFSYGGKVTPTFPTCLLNGLKPTRLAWFLKAKVLPYVYFNHMLKGKEWLTKPKG</sequence>
<dbReference type="GO" id="GO:0070221">
    <property type="term" value="P:sulfide oxidation, using sulfide:quinone oxidoreductase"/>
    <property type="evidence" value="ECO:0007669"/>
    <property type="project" value="TreeGrafter"/>
</dbReference>
<evidence type="ECO:0000256" key="1">
    <source>
        <dbReference type="ARBA" id="ARBA00001974"/>
    </source>
</evidence>
<evidence type="ECO:0000256" key="4">
    <source>
        <dbReference type="ARBA" id="ARBA00022827"/>
    </source>
</evidence>
<evidence type="ECO:0000256" key="6">
    <source>
        <dbReference type="ARBA" id="ARBA00023002"/>
    </source>
</evidence>
<dbReference type="Pfam" id="PF07992">
    <property type="entry name" value="Pyr_redox_2"/>
    <property type="match status" value="1"/>
</dbReference>
<keyword evidence="9" id="KW-1185">Reference proteome</keyword>
<dbReference type="InterPro" id="IPR023753">
    <property type="entry name" value="FAD/NAD-binding_dom"/>
</dbReference>
<dbReference type="RefSeq" id="WP_258331858.1">
    <property type="nucleotide sequence ID" value="NZ_JAPTGG010000008.1"/>
</dbReference>
<dbReference type="GO" id="GO:0048038">
    <property type="term" value="F:quinone binding"/>
    <property type="evidence" value="ECO:0007669"/>
    <property type="project" value="UniProtKB-KW"/>
</dbReference>